<gene>
    <name evidence="1" type="ORF">PV11_03513</name>
</gene>
<organism evidence="1 2">
    <name type="scientific">Exophiala sideris</name>
    <dbReference type="NCBI Taxonomy" id="1016849"/>
    <lineage>
        <taxon>Eukaryota</taxon>
        <taxon>Fungi</taxon>
        <taxon>Dikarya</taxon>
        <taxon>Ascomycota</taxon>
        <taxon>Pezizomycotina</taxon>
        <taxon>Eurotiomycetes</taxon>
        <taxon>Chaetothyriomycetidae</taxon>
        <taxon>Chaetothyriales</taxon>
        <taxon>Herpotrichiellaceae</taxon>
        <taxon>Exophiala</taxon>
    </lineage>
</organism>
<reference evidence="1 2" key="1">
    <citation type="submission" date="2015-01" db="EMBL/GenBank/DDBJ databases">
        <title>The Genome Sequence of Exophiala sideris CBS121828.</title>
        <authorList>
            <consortium name="The Broad Institute Genomics Platform"/>
            <person name="Cuomo C."/>
            <person name="de Hoog S."/>
            <person name="Gorbushina A."/>
            <person name="Stielow B."/>
            <person name="Teixiera M."/>
            <person name="Abouelleil A."/>
            <person name="Chapman S.B."/>
            <person name="Priest M."/>
            <person name="Young S.K."/>
            <person name="Wortman J."/>
            <person name="Nusbaum C."/>
            <person name="Birren B."/>
        </authorList>
    </citation>
    <scope>NUCLEOTIDE SEQUENCE [LARGE SCALE GENOMIC DNA]</scope>
    <source>
        <strain evidence="1 2">CBS 121828</strain>
    </source>
</reference>
<dbReference type="HOGENOM" id="CLU_2793990_0_0_1"/>
<dbReference type="Proteomes" id="UP000053599">
    <property type="component" value="Unassembled WGS sequence"/>
</dbReference>
<evidence type="ECO:0000313" key="1">
    <source>
        <dbReference type="EMBL" id="KIV81321.1"/>
    </source>
</evidence>
<dbReference type="AlphaFoldDB" id="A0A0D1X1G1"/>
<sequence length="68" mass="6896">MSDGVIATSVYTAILSRKEISAIVQLVPPAAIKADLPASQVPAMIATIGTPKFVANYKPTVVAAVSAA</sequence>
<name>A0A0D1X1G1_9EURO</name>
<protein>
    <submittedName>
        <fullName evidence="1">Uncharacterized protein</fullName>
    </submittedName>
</protein>
<proteinExistence type="predicted"/>
<dbReference type="EMBL" id="KN846952">
    <property type="protein sequence ID" value="KIV81321.1"/>
    <property type="molecule type" value="Genomic_DNA"/>
</dbReference>
<evidence type="ECO:0000313" key="2">
    <source>
        <dbReference type="Proteomes" id="UP000053599"/>
    </source>
</evidence>
<accession>A0A0D1X1G1</accession>